<dbReference type="PANTHER" id="PTHR47331:SF1">
    <property type="entry name" value="GAG-LIKE PROTEIN"/>
    <property type="match status" value="1"/>
</dbReference>
<reference evidence="2" key="1">
    <citation type="submission" date="2019-12" db="UniProtKB">
        <authorList>
            <consortium name="WormBaseParasite"/>
        </authorList>
    </citation>
    <scope>IDENTIFICATION</scope>
</reference>
<dbReference type="Proteomes" id="UP000046395">
    <property type="component" value="Unassembled WGS sequence"/>
</dbReference>
<accession>A0A5S6Q0B0</accession>
<keyword evidence="1" id="KW-1185">Reference proteome</keyword>
<evidence type="ECO:0000313" key="2">
    <source>
        <dbReference type="WBParaSite" id="TMUE_0000000646.1"/>
    </source>
</evidence>
<evidence type="ECO:0000313" key="1">
    <source>
        <dbReference type="Proteomes" id="UP000046395"/>
    </source>
</evidence>
<dbReference type="WBParaSite" id="TMUE_0000000646.1">
    <property type="protein sequence ID" value="TMUE_0000000646.1"/>
    <property type="gene ID" value="WBGene00296585"/>
</dbReference>
<dbReference type="PANTHER" id="PTHR47331">
    <property type="entry name" value="PHD-TYPE DOMAIN-CONTAINING PROTEIN"/>
    <property type="match status" value="1"/>
</dbReference>
<name>A0A5S6Q0B0_TRIMR</name>
<protein>
    <submittedName>
        <fullName evidence="2">Peptidase A2 domain-containing protein</fullName>
    </submittedName>
</protein>
<proteinExistence type="predicted"/>
<dbReference type="AlphaFoldDB" id="A0A5S6Q0B0"/>
<organism evidence="1 2">
    <name type="scientific">Trichuris muris</name>
    <name type="common">Mouse whipworm</name>
    <dbReference type="NCBI Taxonomy" id="70415"/>
    <lineage>
        <taxon>Eukaryota</taxon>
        <taxon>Metazoa</taxon>
        <taxon>Ecdysozoa</taxon>
        <taxon>Nematoda</taxon>
        <taxon>Enoplea</taxon>
        <taxon>Dorylaimia</taxon>
        <taxon>Trichinellida</taxon>
        <taxon>Trichuridae</taxon>
        <taxon>Trichuris</taxon>
    </lineage>
</organism>
<sequence>MKSNSKEELEKFFFVVHGIITTLCTKNAAAELESKTSMQILASKLHRNLQSAWAKRVYDLRPRGATLVDFKGCRGKHHSLLHGASRVYAKLGGPHALKPPQPQEHIEDFHVGASAVTPMDCQVLLAVLPAQIVANGRSCKAMVLLDPGSEATLITEELAFRLGLSGPRRRLRFSTFHGRDPTLVSTSVAFRVSSVDGKRSFDVCNAYTVPQLNVSQRRSTGIRCEVGGII</sequence>